<reference evidence="2 3" key="1">
    <citation type="submission" date="2019-04" db="EMBL/GenBank/DDBJ databases">
        <title>Isolation and identification of Cellulomonas shaoxiangyii sp. Nov. isolated from feces of the Tibetan antelopes (Pantholops hodgsonii) in the Qinghai-Tibet plateau of China.</title>
        <authorList>
            <person name="Tian Z."/>
        </authorList>
    </citation>
    <scope>NUCLEOTIDE SEQUENCE [LARGE SCALE GENOMIC DNA]</scope>
    <source>
        <strain evidence="2 3">Z28</strain>
    </source>
</reference>
<evidence type="ECO:0000313" key="2">
    <source>
        <dbReference type="EMBL" id="QCB93084.1"/>
    </source>
</evidence>
<feature type="region of interest" description="Disordered" evidence="1">
    <location>
        <begin position="96"/>
        <end position="117"/>
    </location>
</feature>
<dbReference type="KEGG" id="celz:E5225_05480"/>
<organism evidence="2 3">
    <name type="scientific">Cellulomonas shaoxiangyii</name>
    <dbReference type="NCBI Taxonomy" id="2566013"/>
    <lineage>
        <taxon>Bacteria</taxon>
        <taxon>Bacillati</taxon>
        <taxon>Actinomycetota</taxon>
        <taxon>Actinomycetes</taxon>
        <taxon>Micrococcales</taxon>
        <taxon>Cellulomonadaceae</taxon>
        <taxon>Cellulomonas</taxon>
    </lineage>
</organism>
<name>A0A4P7SK24_9CELL</name>
<gene>
    <name evidence="2" type="ORF">E5225_05480</name>
</gene>
<feature type="compositionally biased region" description="Pro residues" evidence="1">
    <location>
        <begin position="1"/>
        <end position="13"/>
    </location>
</feature>
<protein>
    <submittedName>
        <fullName evidence="2">Uncharacterized protein</fullName>
    </submittedName>
</protein>
<feature type="region of interest" description="Disordered" evidence="1">
    <location>
        <begin position="1"/>
        <end position="32"/>
    </location>
</feature>
<evidence type="ECO:0000256" key="1">
    <source>
        <dbReference type="SAM" id="MobiDB-lite"/>
    </source>
</evidence>
<dbReference type="EMBL" id="CP039291">
    <property type="protein sequence ID" value="QCB93084.1"/>
    <property type="molecule type" value="Genomic_DNA"/>
</dbReference>
<dbReference type="RefSeq" id="WP_135973508.1">
    <property type="nucleotide sequence ID" value="NZ_CP039291.1"/>
</dbReference>
<evidence type="ECO:0000313" key="3">
    <source>
        <dbReference type="Proteomes" id="UP000296469"/>
    </source>
</evidence>
<proteinExistence type="predicted"/>
<accession>A0A4P7SK24</accession>
<dbReference type="OrthoDB" id="5195718at2"/>
<sequence length="117" mass="12755">MPDRPAPLAPPPPGRREVANSEVPEGIPTRPQGDVPVIVRVVWTDGTEEWRPARAVRWTRGHVMVAWRDDPGDPRSERHTWLRAGDVARSVSWFVPPERGRGAGAGGAGTGRVDRAG</sequence>
<keyword evidence="3" id="KW-1185">Reference proteome</keyword>
<dbReference type="Proteomes" id="UP000296469">
    <property type="component" value="Chromosome"/>
</dbReference>
<dbReference type="AlphaFoldDB" id="A0A4P7SK24"/>